<dbReference type="AlphaFoldDB" id="A0A6B2GAH3"/>
<organism evidence="1">
    <name type="scientific">Myxobolus squamalis</name>
    <name type="common">Myxosporean</name>
    <dbReference type="NCBI Taxonomy" id="59785"/>
    <lineage>
        <taxon>Eukaryota</taxon>
        <taxon>Metazoa</taxon>
        <taxon>Cnidaria</taxon>
        <taxon>Myxozoa</taxon>
        <taxon>Myxosporea</taxon>
        <taxon>Bivalvulida</taxon>
        <taxon>Platysporina</taxon>
        <taxon>Myxobolidae</taxon>
        <taxon>Myxobolus</taxon>
    </lineage>
</organism>
<sequence length="127" mass="14287">MGYEPSAICSIRAKLFYLKNEKYCEIGVGIFNIKAIESDSQHLQLIFRLESSRSGSVLMNIKITKKPTNVTIQKDKNLIITSLPNPPIQQVTGDESFSDQMLVVSYLVKTKTVSDMKNILDAINLDF</sequence>
<dbReference type="SUPFAM" id="SSF50729">
    <property type="entry name" value="PH domain-like"/>
    <property type="match status" value="1"/>
</dbReference>
<proteinExistence type="predicted"/>
<name>A0A6B2GAH3_MYXSQ</name>
<dbReference type="InterPro" id="IPR011993">
    <property type="entry name" value="PH-like_dom_sf"/>
</dbReference>
<reference evidence="1" key="1">
    <citation type="submission" date="2018-11" db="EMBL/GenBank/DDBJ databases">
        <title>Myxobolus squamalis genome and transcriptome.</title>
        <authorList>
            <person name="Yahalomi D."/>
            <person name="Atkinson S.D."/>
            <person name="Neuhof M."/>
            <person name="Chang E.S."/>
            <person name="Philippe H."/>
            <person name="Cartwright P."/>
            <person name="Bartholomew J.L."/>
            <person name="Huchon D."/>
        </authorList>
    </citation>
    <scope>NUCLEOTIDE SEQUENCE</scope>
    <source>
        <strain evidence="1">71B08</strain>
        <tissue evidence="1">Whole</tissue>
    </source>
</reference>
<dbReference type="Gene3D" id="2.30.29.30">
    <property type="entry name" value="Pleckstrin-homology domain (PH domain)/Phosphotyrosine-binding domain (PTB)"/>
    <property type="match status" value="1"/>
</dbReference>
<protein>
    <submittedName>
        <fullName evidence="1">Nuclear pore complex protein Nup50 (Trinotate prediction)</fullName>
    </submittedName>
</protein>
<evidence type="ECO:0000313" key="1">
    <source>
        <dbReference type="EMBL" id="NDJ97803.1"/>
    </source>
</evidence>
<dbReference type="EMBL" id="GHBR01003648">
    <property type="protein sequence ID" value="NDJ97803.1"/>
    <property type="molecule type" value="Transcribed_RNA"/>
</dbReference>
<accession>A0A6B2GAH3</accession>